<evidence type="ECO:0000313" key="2">
    <source>
        <dbReference type="EMBL" id="CAB5019295.1"/>
    </source>
</evidence>
<keyword evidence="1" id="KW-1133">Transmembrane helix</keyword>
<feature type="transmembrane region" description="Helical" evidence="1">
    <location>
        <begin position="51"/>
        <end position="75"/>
    </location>
</feature>
<evidence type="ECO:0000256" key="1">
    <source>
        <dbReference type="SAM" id="Phobius"/>
    </source>
</evidence>
<dbReference type="EMBL" id="CAFBQU010000001">
    <property type="protein sequence ID" value="CAB5058479.1"/>
    <property type="molecule type" value="Genomic_DNA"/>
</dbReference>
<reference evidence="2" key="1">
    <citation type="submission" date="2020-05" db="EMBL/GenBank/DDBJ databases">
        <authorList>
            <person name="Chiriac C."/>
            <person name="Salcher M."/>
            <person name="Ghai R."/>
            <person name="Kavagutti S V."/>
        </authorList>
    </citation>
    <scope>NUCLEOTIDE SEQUENCE</scope>
</reference>
<dbReference type="AlphaFoldDB" id="A0A6J7QQS4"/>
<gene>
    <name evidence="2" type="ORF">UFOPK4098_00760</name>
    <name evidence="3" type="ORF">UFOPK4347_00113</name>
</gene>
<name>A0A6J7QQS4_9ZZZZ</name>
<feature type="transmembrane region" description="Helical" evidence="1">
    <location>
        <begin position="25"/>
        <end position="45"/>
    </location>
</feature>
<proteinExistence type="predicted"/>
<evidence type="ECO:0000313" key="3">
    <source>
        <dbReference type="EMBL" id="CAB5058479.1"/>
    </source>
</evidence>
<keyword evidence="1" id="KW-0472">Membrane</keyword>
<protein>
    <submittedName>
        <fullName evidence="2">Unannotated protein</fullName>
    </submittedName>
</protein>
<keyword evidence="1" id="KW-0812">Transmembrane</keyword>
<sequence>MCSPHDYGILCRNCEERSAVSKIVLCNRVATLVFSVVAVVSAIFFTSASRVAIVAVSLVLFAAGVATFLLGYFAAVQRSREEEIAVTQLFFLAGDVAPKNVRLAMWYCLAAQCVVGLGVALARPSTDGKAGSVMAFAVMVPMLGIGLNGLWAGKFGTFGPRQLKSAPE</sequence>
<feature type="transmembrane region" description="Helical" evidence="1">
    <location>
        <begin position="134"/>
        <end position="153"/>
    </location>
</feature>
<accession>A0A6J7QQS4</accession>
<dbReference type="EMBL" id="CAFBPN010000032">
    <property type="protein sequence ID" value="CAB5019295.1"/>
    <property type="molecule type" value="Genomic_DNA"/>
</dbReference>
<organism evidence="2">
    <name type="scientific">freshwater metagenome</name>
    <dbReference type="NCBI Taxonomy" id="449393"/>
    <lineage>
        <taxon>unclassified sequences</taxon>
        <taxon>metagenomes</taxon>
        <taxon>ecological metagenomes</taxon>
    </lineage>
</organism>
<feature type="transmembrane region" description="Helical" evidence="1">
    <location>
        <begin position="104"/>
        <end position="122"/>
    </location>
</feature>